<dbReference type="InterPro" id="IPR051679">
    <property type="entry name" value="DASS-Related_Transporters"/>
</dbReference>
<organism evidence="7 8">
    <name type="scientific">Enterobacter hormaechei subsp. steigerwaltii</name>
    <dbReference type="NCBI Taxonomy" id="299766"/>
    <lineage>
        <taxon>Bacteria</taxon>
        <taxon>Pseudomonadati</taxon>
        <taxon>Pseudomonadota</taxon>
        <taxon>Gammaproteobacteria</taxon>
        <taxon>Enterobacterales</taxon>
        <taxon>Enterobacteriaceae</taxon>
        <taxon>Enterobacter</taxon>
        <taxon>Enterobacter cloacae complex</taxon>
    </lineage>
</organism>
<name>A0AAE4EBV6_9ENTR</name>
<evidence type="ECO:0000256" key="3">
    <source>
        <dbReference type="ARBA" id="ARBA00022692"/>
    </source>
</evidence>
<evidence type="ECO:0000256" key="1">
    <source>
        <dbReference type="ARBA" id="ARBA00004651"/>
    </source>
</evidence>
<comment type="caution">
    <text evidence="7">The sequence shown here is derived from an EMBL/GenBank/DDBJ whole genome shotgun (WGS) entry which is preliminary data.</text>
</comment>
<dbReference type="InterPro" id="IPR018385">
    <property type="entry name" value="C4_dicarb_anaerob_car-like"/>
</dbReference>
<dbReference type="Pfam" id="PF03606">
    <property type="entry name" value="DcuC"/>
    <property type="match status" value="1"/>
</dbReference>
<feature type="transmembrane region" description="Helical" evidence="6">
    <location>
        <begin position="291"/>
        <end position="308"/>
    </location>
</feature>
<evidence type="ECO:0000313" key="7">
    <source>
        <dbReference type="EMBL" id="MDS0022058.1"/>
    </source>
</evidence>
<dbReference type="PANTHER" id="PTHR43652">
    <property type="entry name" value="BASIC AMINO ACID ANTIPORTER YFCC-RELATED"/>
    <property type="match status" value="1"/>
</dbReference>
<evidence type="ECO:0000256" key="6">
    <source>
        <dbReference type="SAM" id="Phobius"/>
    </source>
</evidence>
<dbReference type="RefSeq" id="WP_310851578.1">
    <property type="nucleotide sequence ID" value="NZ_JARDRS010000037.1"/>
</dbReference>
<feature type="transmembrane region" description="Helical" evidence="6">
    <location>
        <begin position="360"/>
        <end position="381"/>
    </location>
</feature>
<proteinExistence type="predicted"/>
<dbReference type="EMBL" id="JARDRS010000037">
    <property type="protein sequence ID" value="MDS0022058.1"/>
    <property type="molecule type" value="Genomic_DNA"/>
</dbReference>
<feature type="transmembrane region" description="Helical" evidence="6">
    <location>
        <begin position="420"/>
        <end position="438"/>
    </location>
</feature>
<dbReference type="AlphaFoldDB" id="A0AAE4EBV6"/>
<feature type="transmembrane region" description="Helical" evidence="6">
    <location>
        <begin position="76"/>
        <end position="101"/>
    </location>
</feature>
<keyword evidence="4 6" id="KW-1133">Transmembrane helix</keyword>
<feature type="transmembrane region" description="Helical" evidence="6">
    <location>
        <begin position="320"/>
        <end position="340"/>
    </location>
</feature>
<evidence type="ECO:0000256" key="2">
    <source>
        <dbReference type="ARBA" id="ARBA00022475"/>
    </source>
</evidence>
<keyword evidence="2" id="KW-1003">Cell membrane</keyword>
<feature type="transmembrane region" description="Helical" evidence="6">
    <location>
        <begin position="146"/>
        <end position="162"/>
    </location>
</feature>
<protein>
    <submittedName>
        <fullName evidence="7">AbgT family transporter</fullName>
    </submittedName>
</protein>
<keyword evidence="5 6" id="KW-0472">Membrane</keyword>
<dbReference type="Proteomes" id="UP001182277">
    <property type="component" value="Unassembled WGS sequence"/>
</dbReference>
<feature type="transmembrane region" description="Helical" evidence="6">
    <location>
        <begin position="122"/>
        <end position="140"/>
    </location>
</feature>
<dbReference type="GO" id="GO:0005886">
    <property type="term" value="C:plasma membrane"/>
    <property type="evidence" value="ECO:0007669"/>
    <property type="project" value="UniProtKB-SubCell"/>
</dbReference>
<feature type="transmembrane region" description="Helical" evidence="6">
    <location>
        <begin position="20"/>
        <end position="38"/>
    </location>
</feature>
<feature type="transmembrane region" description="Helical" evidence="6">
    <location>
        <begin position="204"/>
        <end position="224"/>
    </location>
</feature>
<evidence type="ECO:0000256" key="4">
    <source>
        <dbReference type="ARBA" id="ARBA00022989"/>
    </source>
</evidence>
<feature type="transmembrane region" description="Helical" evidence="6">
    <location>
        <begin position="264"/>
        <end position="285"/>
    </location>
</feature>
<dbReference type="PANTHER" id="PTHR43652:SF2">
    <property type="entry name" value="BASIC AMINO ACID ANTIPORTER YFCC-RELATED"/>
    <property type="match status" value="1"/>
</dbReference>
<feature type="transmembrane region" description="Helical" evidence="6">
    <location>
        <begin position="393"/>
        <end position="414"/>
    </location>
</feature>
<comment type="subcellular location">
    <subcellularLocation>
        <location evidence="1">Cell membrane</location>
        <topology evidence="1">Multi-pass membrane protein</topology>
    </subcellularLocation>
</comment>
<reference evidence="7" key="1">
    <citation type="submission" date="2023-02" db="EMBL/GenBank/DDBJ databases">
        <title>NDM-1 &amp; ACT-7 co producing ST 133 Enterobacter.</title>
        <authorList>
            <person name="Halder G."/>
            <person name="Chaudhuri B."/>
            <person name="Dutta S."/>
        </authorList>
    </citation>
    <scope>NUCLEOTIDE SEQUENCE</scope>
    <source>
        <strain evidence="7">PEER 323</strain>
    </source>
</reference>
<sequence length="470" mass="51076">MLSENKLARGLRKPIEMPHVFVIFFFILVVVAALTHVIPAGTFERVIGPSGSTVIENGSFRLTDSDGVSFFDIFRAIPLGFIESAGIIILTLVIGGTFAVIRETGLLEVAISRLAYKLQNRGLLIVPVLIFVFATIDTFIGTPELCLVYIPLIMPLVRALGFDSLTAVAIVLLGSCAGFTASLTNPFLVGISQKIAGVPLYSGIEFRLICFVLTVGLVIPFVMLHAAKVRKNPASSPVYELDQKRESPFAISQVVPQFSVTQRLIGFGIIALFALMIYGILRFGWDMPEMAAVFLIIGVLSGLVSRMNKNTFCEKFMTGAQDVLLGSLVIGFARAIPVLMQQGEILDTVVHYLAEGLKTLPPSMTAVGVIIITTIFNFFIASGSGKAAVLMPILAPLAQILNISPNIMILGYQYGDGMTMMFWPTAGFFIAALTVSKVPWITWARFTWPIFSLIGLLGAGLIFLARWYGY</sequence>
<evidence type="ECO:0000256" key="5">
    <source>
        <dbReference type="ARBA" id="ARBA00023136"/>
    </source>
</evidence>
<feature type="transmembrane region" description="Helical" evidence="6">
    <location>
        <begin position="169"/>
        <end position="192"/>
    </location>
</feature>
<accession>A0AAE4EBV6</accession>
<evidence type="ECO:0000313" key="8">
    <source>
        <dbReference type="Proteomes" id="UP001182277"/>
    </source>
</evidence>
<keyword evidence="3 6" id="KW-0812">Transmembrane</keyword>
<feature type="transmembrane region" description="Helical" evidence="6">
    <location>
        <begin position="450"/>
        <end position="469"/>
    </location>
</feature>
<gene>
    <name evidence="7" type="ORF">PTZ61_25630</name>
</gene>